<sequence length="248" mass="28100">MSDWVDARVHEIKNWTNVLFSIRVKAPICPFIAGQFTKIALEIDGKRIQRAYSYVNSPNDEILEFYLTIVSEGKLSPYLQGLKPDEKLMIAKEACGSFILNSVPTCKTLWMIATGTAIGPYLSILQCGNDLDRFENIVLIHAVRYFADLSFTNLINNLQKKYRKKLRFQTIVSREKISNSLHGHIPDLINNGALESVIKLNINAEDSHVMLCGNPGMVHKTQQLLKDTRSMKINLKANPGNITSENYW</sequence>
<evidence type="ECO:0000256" key="4">
    <source>
        <dbReference type="ARBA" id="ARBA00013223"/>
    </source>
</evidence>
<dbReference type="InterPro" id="IPR017927">
    <property type="entry name" value="FAD-bd_FR_type"/>
</dbReference>
<evidence type="ECO:0000256" key="9">
    <source>
        <dbReference type="ARBA" id="ARBA00022857"/>
    </source>
</evidence>
<proteinExistence type="inferred from homology"/>
<dbReference type="GO" id="GO:0034599">
    <property type="term" value="P:cellular response to oxidative stress"/>
    <property type="evidence" value="ECO:0007669"/>
    <property type="project" value="TreeGrafter"/>
</dbReference>
<dbReference type="PANTHER" id="PTHR47878">
    <property type="entry name" value="OXIDOREDUCTASE FAD/NAD(P)-BINDING DOMAIN PROTEIN"/>
    <property type="match status" value="1"/>
</dbReference>
<keyword evidence="6" id="KW-0285">Flavoprotein</keyword>
<comment type="catalytic activity">
    <reaction evidence="15">
        <text>2 reduced [2Fe-2S]-[ferredoxin] + NADP(+) + H(+) = 2 oxidized [2Fe-2S]-[ferredoxin] + NADPH</text>
        <dbReference type="Rhea" id="RHEA:20125"/>
        <dbReference type="Rhea" id="RHEA-COMP:10000"/>
        <dbReference type="Rhea" id="RHEA-COMP:10001"/>
        <dbReference type="ChEBI" id="CHEBI:15378"/>
        <dbReference type="ChEBI" id="CHEBI:33737"/>
        <dbReference type="ChEBI" id="CHEBI:33738"/>
        <dbReference type="ChEBI" id="CHEBI:57783"/>
        <dbReference type="ChEBI" id="CHEBI:58349"/>
        <dbReference type="EC" id="1.18.1.2"/>
    </reaction>
</comment>
<evidence type="ECO:0000256" key="12">
    <source>
        <dbReference type="ARBA" id="ARBA00030000"/>
    </source>
</evidence>
<dbReference type="Proteomes" id="UP000296153">
    <property type="component" value="Unassembled WGS sequence"/>
</dbReference>
<dbReference type="InterPro" id="IPR051930">
    <property type="entry name" value="FNR_type-1"/>
</dbReference>
<accession>A0A2P5T0A7</accession>
<keyword evidence="7" id="KW-0547">Nucleotide-binding</keyword>
<evidence type="ECO:0000256" key="15">
    <source>
        <dbReference type="ARBA" id="ARBA00047776"/>
    </source>
</evidence>
<dbReference type="SUPFAM" id="SSF63380">
    <property type="entry name" value="Riboflavin synthase domain-like"/>
    <property type="match status" value="1"/>
</dbReference>
<dbReference type="CDD" id="cd06195">
    <property type="entry name" value="FNR1"/>
    <property type="match status" value="1"/>
</dbReference>
<evidence type="ECO:0000259" key="16">
    <source>
        <dbReference type="PROSITE" id="PS51384"/>
    </source>
</evidence>
<evidence type="ECO:0000256" key="8">
    <source>
        <dbReference type="ARBA" id="ARBA00022827"/>
    </source>
</evidence>
<dbReference type="GO" id="GO:0042167">
    <property type="term" value="P:heme catabolic process"/>
    <property type="evidence" value="ECO:0007669"/>
    <property type="project" value="TreeGrafter"/>
</dbReference>
<evidence type="ECO:0000256" key="11">
    <source>
        <dbReference type="ARBA" id="ARBA00029856"/>
    </source>
</evidence>
<dbReference type="RefSeq" id="WP_136130640.1">
    <property type="nucleotide sequence ID" value="NZ_PDKT01000001.1"/>
</dbReference>
<evidence type="ECO:0000256" key="5">
    <source>
        <dbReference type="ARBA" id="ARBA00020327"/>
    </source>
</evidence>
<dbReference type="InterPro" id="IPR033892">
    <property type="entry name" value="FNR_bac"/>
</dbReference>
<dbReference type="InterPro" id="IPR017938">
    <property type="entry name" value="Riboflavin_synthase-like_b-brl"/>
</dbReference>
<comment type="caution">
    <text evidence="17">The sequence shown here is derived from an EMBL/GenBank/DDBJ whole genome shotgun (WGS) entry which is preliminary data.</text>
</comment>
<evidence type="ECO:0000256" key="3">
    <source>
        <dbReference type="ARBA" id="ARBA00012872"/>
    </source>
</evidence>
<evidence type="ECO:0000256" key="1">
    <source>
        <dbReference type="ARBA" id="ARBA00001974"/>
    </source>
</evidence>
<dbReference type="InterPro" id="IPR001433">
    <property type="entry name" value="OxRdtase_FAD/NAD-bd"/>
</dbReference>
<keyword evidence="9" id="KW-0521">NADP</keyword>
<dbReference type="EMBL" id="PDKT01000001">
    <property type="protein sequence ID" value="PPI88029.1"/>
    <property type="molecule type" value="Genomic_DNA"/>
</dbReference>
<evidence type="ECO:0000256" key="10">
    <source>
        <dbReference type="ARBA" id="ARBA00023002"/>
    </source>
</evidence>
<dbReference type="InterPro" id="IPR039261">
    <property type="entry name" value="FNR_nucleotide-bd"/>
</dbReference>
<keyword evidence="10" id="KW-0560">Oxidoreductase</keyword>
<dbReference type="OrthoDB" id="9784483at2"/>
<dbReference type="SUPFAM" id="SSF52343">
    <property type="entry name" value="Ferredoxin reductase-like, C-terminal NADP-linked domain"/>
    <property type="match status" value="1"/>
</dbReference>
<dbReference type="Gene3D" id="2.40.30.10">
    <property type="entry name" value="Translation factors"/>
    <property type="match status" value="1"/>
</dbReference>
<protein>
    <recommendedName>
        <fullName evidence="5">Flavodoxin/ferredoxin--NADP reductase</fullName>
        <ecNumber evidence="4">1.18.1.2</ecNumber>
        <ecNumber evidence="3">1.19.1.1</ecNumber>
    </recommendedName>
    <alternativeName>
        <fullName evidence="13">Ferredoxin (flavodoxin):NADP(+) oxidoreductase</fullName>
    </alternativeName>
    <alternativeName>
        <fullName evidence="11">Ferredoxin--NADP reductase</fullName>
    </alternativeName>
    <alternativeName>
        <fullName evidence="12">Flavodoxin--NADP reductase</fullName>
    </alternativeName>
</protein>
<dbReference type="EC" id="1.19.1.1" evidence="3"/>
<dbReference type="Pfam" id="PF00970">
    <property type="entry name" value="FAD_binding_6"/>
    <property type="match status" value="1"/>
</dbReference>
<dbReference type="Gene3D" id="3.40.50.80">
    <property type="entry name" value="Nucleotide-binding domain of ferredoxin-NADP reductase (FNR) module"/>
    <property type="match status" value="1"/>
</dbReference>
<organism evidence="17 18">
    <name type="scientific">Candidatus Pantoea edessiphila</name>
    <dbReference type="NCBI Taxonomy" id="2044610"/>
    <lineage>
        <taxon>Bacteria</taxon>
        <taxon>Pseudomonadati</taxon>
        <taxon>Pseudomonadota</taxon>
        <taxon>Gammaproteobacteria</taxon>
        <taxon>Enterobacterales</taxon>
        <taxon>Erwiniaceae</taxon>
        <taxon>Pantoea</taxon>
    </lineage>
</organism>
<keyword evidence="8" id="KW-0274">FAD</keyword>
<reference evidence="17 18" key="1">
    <citation type="journal article" date="2018" name="Genome Biol. Evol.">
        <title>Cladogenesis and Genomic Streamlining in Extracellular Endosymbionts of Tropical Stink Bugs.</title>
        <authorList>
            <person name="Otero-Bravo A."/>
            <person name="Goffredi S."/>
            <person name="Sabree Z.L."/>
        </authorList>
    </citation>
    <scope>NUCLEOTIDE SEQUENCE [LARGE SCALE GENOMIC DNA]</scope>
    <source>
        <strain evidence="17 18">SoEE</strain>
    </source>
</reference>
<evidence type="ECO:0000313" key="18">
    <source>
        <dbReference type="Proteomes" id="UP000296153"/>
    </source>
</evidence>
<evidence type="ECO:0000256" key="14">
    <source>
        <dbReference type="ARBA" id="ARBA00047271"/>
    </source>
</evidence>
<comment type="similarity">
    <text evidence="2">Belongs to the ferredoxin--NADP reductase type 1 family.</text>
</comment>
<comment type="catalytic activity">
    <reaction evidence="14">
        <text>reduced [flavodoxin] + NADP(+) = oxidized [flavodoxin] + NADPH + 2 H(+)</text>
        <dbReference type="Rhea" id="RHEA:50756"/>
        <dbReference type="Rhea" id="RHEA-COMP:10622"/>
        <dbReference type="Rhea" id="RHEA-COMP:10623"/>
        <dbReference type="ChEBI" id="CHEBI:15378"/>
        <dbReference type="ChEBI" id="CHEBI:57618"/>
        <dbReference type="ChEBI" id="CHEBI:57783"/>
        <dbReference type="ChEBI" id="CHEBI:58210"/>
        <dbReference type="ChEBI" id="CHEBI:58349"/>
        <dbReference type="EC" id="1.19.1.1"/>
    </reaction>
</comment>
<evidence type="ECO:0000313" key="17">
    <source>
        <dbReference type="EMBL" id="PPI88029.1"/>
    </source>
</evidence>
<dbReference type="AlphaFoldDB" id="A0A2P5T0A7"/>
<dbReference type="GO" id="GO:0004324">
    <property type="term" value="F:ferredoxin-NADP+ reductase activity"/>
    <property type="evidence" value="ECO:0007669"/>
    <property type="project" value="UniProtKB-EC"/>
</dbReference>
<dbReference type="EC" id="1.18.1.2" evidence="4"/>
<name>A0A2P5T0A7_9GAMM</name>
<evidence type="ECO:0000256" key="13">
    <source>
        <dbReference type="ARBA" id="ARBA00030173"/>
    </source>
</evidence>
<gene>
    <name evidence="17" type="ORF">CRV12_00065</name>
</gene>
<comment type="cofactor">
    <cofactor evidence="1">
        <name>FAD</name>
        <dbReference type="ChEBI" id="CHEBI:57692"/>
    </cofactor>
</comment>
<dbReference type="InterPro" id="IPR008333">
    <property type="entry name" value="Cbr1-like_FAD-bd_dom"/>
</dbReference>
<dbReference type="PROSITE" id="PS51384">
    <property type="entry name" value="FAD_FR"/>
    <property type="match status" value="1"/>
</dbReference>
<evidence type="ECO:0000256" key="2">
    <source>
        <dbReference type="ARBA" id="ARBA00008312"/>
    </source>
</evidence>
<evidence type="ECO:0000256" key="7">
    <source>
        <dbReference type="ARBA" id="ARBA00022741"/>
    </source>
</evidence>
<dbReference type="GO" id="GO:0000166">
    <property type="term" value="F:nucleotide binding"/>
    <property type="evidence" value="ECO:0007669"/>
    <property type="project" value="UniProtKB-KW"/>
</dbReference>
<dbReference type="Pfam" id="PF00175">
    <property type="entry name" value="NAD_binding_1"/>
    <property type="match status" value="1"/>
</dbReference>
<dbReference type="PANTHER" id="PTHR47878:SF1">
    <property type="entry name" value="FLAVODOXIN_FERREDOXIN--NADP REDUCTASE"/>
    <property type="match status" value="1"/>
</dbReference>
<feature type="domain" description="FAD-binding FR-type" evidence="16">
    <location>
        <begin position="2"/>
        <end position="101"/>
    </location>
</feature>
<evidence type="ECO:0000256" key="6">
    <source>
        <dbReference type="ARBA" id="ARBA00022630"/>
    </source>
</evidence>